<feature type="transmembrane region" description="Helical" evidence="7">
    <location>
        <begin position="363"/>
        <end position="386"/>
    </location>
</feature>
<name>A0A916U808_9HYPH</name>
<dbReference type="SUPFAM" id="SSF103473">
    <property type="entry name" value="MFS general substrate transporter"/>
    <property type="match status" value="1"/>
</dbReference>
<comment type="similarity">
    <text evidence="2">Belongs to the major facilitator superfamily.</text>
</comment>
<feature type="transmembrane region" description="Helical" evidence="7">
    <location>
        <begin position="71"/>
        <end position="90"/>
    </location>
</feature>
<evidence type="ECO:0000256" key="2">
    <source>
        <dbReference type="ARBA" id="ARBA00008335"/>
    </source>
</evidence>
<reference evidence="8" key="1">
    <citation type="journal article" date="2014" name="Int. J. Syst. Evol. Microbiol.">
        <title>Complete genome sequence of Corynebacterium casei LMG S-19264T (=DSM 44701T), isolated from a smear-ripened cheese.</title>
        <authorList>
            <consortium name="US DOE Joint Genome Institute (JGI-PGF)"/>
            <person name="Walter F."/>
            <person name="Albersmeier A."/>
            <person name="Kalinowski J."/>
            <person name="Ruckert C."/>
        </authorList>
    </citation>
    <scope>NUCLEOTIDE SEQUENCE</scope>
    <source>
        <strain evidence="8">CGMCC 1.12919</strain>
    </source>
</reference>
<dbReference type="InterPro" id="IPR004752">
    <property type="entry name" value="AmpG_permease/AT-1"/>
</dbReference>
<feature type="transmembrane region" description="Helical" evidence="7">
    <location>
        <begin position="38"/>
        <end position="59"/>
    </location>
</feature>
<dbReference type="InterPro" id="IPR011701">
    <property type="entry name" value="MFS"/>
</dbReference>
<evidence type="ECO:0000256" key="1">
    <source>
        <dbReference type="ARBA" id="ARBA00004141"/>
    </source>
</evidence>
<dbReference type="Proteomes" id="UP000637002">
    <property type="component" value="Unassembled WGS sequence"/>
</dbReference>
<accession>A0A916U808</accession>
<feature type="transmembrane region" description="Helical" evidence="7">
    <location>
        <begin position="96"/>
        <end position="122"/>
    </location>
</feature>
<feature type="transmembrane region" description="Helical" evidence="7">
    <location>
        <begin position="242"/>
        <end position="266"/>
    </location>
</feature>
<comment type="subcellular location">
    <subcellularLocation>
        <location evidence="1">Membrane</location>
        <topology evidence="1">Multi-pass membrane protein</topology>
    </subcellularLocation>
</comment>
<feature type="transmembrane region" description="Helical" evidence="7">
    <location>
        <begin position="336"/>
        <end position="357"/>
    </location>
</feature>
<keyword evidence="6 7" id="KW-0472">Membrane</keyword>
<evidence type="ECO:0000256" key="3">
    <source>
        <dbReference type="ARBA" id="ARBA00022448"/>
    </source>
</evidence>
<keyword evidence="3" id="KW-0813">Transport</keyword>
<dbReference type="GO" id="GO:0022857">
    <property type="term" value="F:transmembrane transporter activity"/>
    <property type="evidence" value="ECO:0007669"/>
    <property type="project" value="InterPro"/>
</dbReference>
<dbReference type="Gene3D" id="1.20.1250.20">
    <property type="entry name" value="MFS general substrate transporter like domains"/>
    <property type="match status" value="1"/>
</dbReference>
<dbReference type="RefSeq" id="WP_188609195.1">
    <property type="nucleotide sequence ID" value="NZ_BMGG01000003.1"/>
</dbReference>
<evidence type="ECO:0000256" key="5">
    <source>
        <dbReference type="ARBA" id="ARBA00022989"/>
    </source>
</evidence>
<proteinExistence type="inferred from homology"/>
<protein>
    <submittedName>
        <fullName evidence="8">MFS transporter</fullName>
    </submittedName>
</protein>
<evidence type="ECO:0000313" key="8">
    <source>
        <dbReference type="EMBL" id="GGC63145.1"/>
    </source>
</evidence>
<feature type="transmembrane region" description="Helical" evidence="7">
    <location>
        <begin position="207"/>
        <end position="230"/>
    </location>
</feature>
<feature type="transmembrane region" description="Helical" evidence="7">
    <location>
        <begin position="297"/>
        <end position="324"/>
    </location>
</feature>
<keyword evidence="5 7" id="KW-1133">Transmembrane helix</keyword>
<reference evidence="8" key="2">
    <citation type="submission" date="2020-09" db="EMBL/GenBank/DDBJ databases">
        <authorList>
            <person name="Sun Q."/>
            <person name="Zhou Y."/>
        </authorList>
    </citation>
    <scope>NUCLEOTIDE SEQUENCE</scope>
    <source>
        <strain evidence="8">CGMCC 1.12919</strain>
    </source>
</reference>
<dbReference type="InterPro" id="IPR036259">
    <property type="entry name" value="MFS_trans_sf"/>
</dbReference>
<feature type="transmembrane region" description="Helical" evidence="7">
    <location>
        <begin position="273"/>
        <end position="291"/>
    </location>
</feature>
<dbReference type="EMBL" id="BMGG01000003">
    <property type="protein sequence ID" value="GGC63145.1"/>
    <property type="molecule type" value="Genomic_DNA"/>
</dbReference>
<gene>
    <name evidence="8" type="ORF">GCM10010994_22190</name>
</gene>
<feature type="transmembrane region" description="Helical" evidence="7">
    <location>
        <begin position="164"/>
        <end position="182"/>
    </location>
</feature>
<dbReference type="GO" id="GO:0016020">
    <property type="term" value="C:membrane"/>
    <property type="evidence" value="ECO:0007669"/>
    <property type="project" value="UniProtKB-SubCell"/>
</dbReference>
<sequence length="400" mass="41066">MRFVVVAALSCQQYLAIALIYAAVPVIMRQGGAPLELIGLFGTVFFAFSVNFLWAPLVDRYSLGPLGLRRSWIFAMQLGSAALVALMASRDPDHDYLAILALSLGLATLAATQRIATLGYLAEALDATERPLGTALFGWGGALGNVIGGALCLHLITIVGWQPALLGFAGLLAVFAAAIPLVPEPMGHAGRTAPPTPLLGIIASARLWRAVAVVSPAVFGIAVAFAMAQPRLVDLQFGAIDIGYIGGTANIATFTIVGPLTAYAVAKVAPGRAVFGACGLLAVGFALLVLTEQGPTASLHAVLSIAAIFSALAIQHVAFTSWFLSLAKPGEAATDVTFLTSMMSAVALLGFAASGVVAQRLGYGSTLLVAALGYFLSGLLALAFALHRQLGADQPAAGTP</sequence>
<evidence type="ECO:0000313" key="9">
    <source>
        <dbReference type="Proteomes" id="UP000637002"/>
    </source>
</evidence>
<dbReference type="PANTHER" id="PTHR12778:SF10">
    <property type="entry name" value="MAJOR FACILITATOR SUPERFAMILY DOMAIN-CONTAINING PROTEIN 3"/>
    <property type="match status" value="1"/>
</dbReference>
<organism evidence="8 9">
    <name type="scientific">Chelatococcus reniformis</name>
    <dbReference type="NCBI Taxonomy" id="1494448"/>
    <lineage>
        <taxon>Bacteria</taxon>
        <taxon>Pseudomonadati</taxon>
        <taxon>Pseudomonadota</taxon>
        <taxon>Alphaproteobacteria</taxon>
        <taxon>Hyphomicrobiales</taxon>
        <taxon>Chelatococcaceae</taxon>
        <taxon>Chelatococcus</taxon>
    </lineage>
</organism>
<evidence type="ECO:0000256" key="7">
    <source>
        <dbReference type="SAM" id="Phobius"/>
    </source>
</evidence>
<dbReference type="Pfam" id="PF07690">
    <property type="entry name" value="MFS_1"/>
    <property type="match status" value="1"/>
</dbReference>
<dbReference type="AlphaFoldDB" id="A0A916U808"/>
<feature type="transmembrane region" description="Helical" evidence="7">
    <location>
        <begin position="134"/>
        <end position="158"/>
    </location>
</feature>
<keyword evidence="4 7" id="KW-0812">Transmembrane</keyword>
<dbReference type="PANTHER" id="PTHR12778">
    <property type="entry name" value="SOLUTE CARRIER FAMILY 33 ACETYL-COA TRANSPORTER -RELATED"/>
    <property type="match status" value="1"/>
</dbReference>
<evidence type="ECO:0000256" key="6">
    <source>
        <dbReference type="ARBA" id="ARBA00023136"/>
    </source>
</evidence>
<comment type="caution">
    <text evidence="8">The sequence shown here is derived from an EMBL/GenBank/DDBJ whole genome shotgun (WGS) entry which is preliminary data.</text>
</comment>
<keyword evidence="9" id="KW-1185">Reference proteome</keyword>
<evidence type="ECO:0000256" key="4">
    <source>
        <dbReference type="ARBA" id="ARBA00022692"/>
    </source>
</evidence>